<dbReference type="InterPro" id="IPR021529">
    <property type="entry name" value="DUF2798"/>
</dbReference>
<dbReference type="Pfam" id="PF11391">
    <property type="entry name" value="DUF2798"/>
    <property type="match status" value="1"/>
</dbReference>
<protein>
    <recommendedName>
        <fullName evidence="4">DUF2798 domain-containing protein</fullName>
    </recommendedName>
</protein>
<name>A0A1C4AHL3_9LACO</name>
<feature type="transmembrane region" description="Helical" evidence="1">
    <location>
        <begin position="20"/>
        <end position="37"/>
    </location>
</feature>
<dbReference type="EMBL" id="FMAO01000005">
    <property type="protein sequence ID" value="SCB94067.1"/>
    <property type="molecule type" value="Genomic_DNA"/>
</dbReference>
<keyword evidence="1" id="KW-0472">Membrane</keyword>
<feature type="transmembrane region" description="Helical" evidence="1">
    <location>
        <begin position="131"/>
        <end position="151"/>
    </location>
</feature>
<gene>
    <name evidence="2" type="ORF">GA0061074_10590</name>
</gene>
<dbReference type="Proteomes" id="UP000199268">
    <property type="component" value="Unassembled WGS sequence"/>
</dbReference>
<keyword evidence="3" id="KW-1185">Reference proteome</keyword>
<reference evidence="3" key="1">
    <citation type="submission" date="2016-08" db="EMBL/GenBank/DDBJ databases">
        <authorList>
            <person name="Varghese N."/>
            <person name="Submissions Spin"/>
        </authorList>
    </citation>
    <scope>NUCLEOTIDE SEQUENCE [LARGE SCALE GENOMIC DNA]</scope>
    <source>
        <strain evidence="3">R-53094</strain>
    </source>
</reference>
<sequence>MKSIKFWLKKVLHHPNTMPWTFIGTMVAIMAIYNTIIRYGFSERMLEKVFIIYPLIVIFIYCLRTYVTLPLALKLHNYFPTVIANNIPKQISVPMLVITFNVSIMMIWFTEIHRQLYPQFVPGYLGNWVKTFFVAIPVFFFIVRPTLITIFKKLKQSHPLPLK</sequence>
<evidence type="ECO:0008006" key="4">
    <source>
        <dbReference type="Google" id="ProtNLM"/>
    </source>
</evidence>
<organism evidence="2 3">
    <name type="scientific">Weissella bombi</name>
    <dbReference type="NCBI Taxonomy" id="1505725"/>
    <lineage>
        <taxon>Bacteria</taxon>
        <taxon>Bacillati</taxon>
        <taxon>Bacillota</taxon>
        <taxon>Bacilli</taxon>
        <taxon>Lactobacillales</taxon>
        <taxon>Lactobacillaceae</taxon>
        <taxon>Weissella</taxon>
    </lineage>
</organism>
<evidence type="ECO:0000313" key="3">
    <source>
        <dbReference type="Proteomes" id="UP000199268"/>
    </source>
</evidence>
<proteinExistence type="predicted"/>
<keyword evidence="1" id="KW-0812">Transmembrane</keyword>
<feature type="transmembrane region" description="Helical" evidence="1">
    <location>
        <begin position="91"/>
        <end position="110"/>
    </location>
</feature>
<keyword evidence="1" id="KW-1133">Transmembrane helix</keyword>
<dbReference type="OrthoDB" id="2144080at2"/>
<evidence type="ECO:0000313" key="2">
    <source>
        <dbReference type="EMBL" id="SCB94067.1"/>
    </source>
</evidence>
<dbReference type="RefSeq" id="WP_092462409.1">
    <property type="nucleotide sequence ID" value="NZ_BJEE01000005.1"/>
</dbReference>
<accession>A0A1C4AHL3</accession>
<dbReference type="AlphaFoldDB" id="A0A1C4AHL3"/>
<evidence type="ECO:0000256" key="1">
    <source>
        <dbReference type="SAM" id="Phobius"/>
    </source>
</evidence>
<feature type="transmembrane region" description="Helical" evidence="1">
    <location>
        <begin position="49"/>
        <end position="71"/>
    </location>
</feature>